<dbReference type="PANTHER" id="PTHR12320">
    <property type="entry name" value="PROTEIN PHOSPHATASE 2C"/>
    <property type="match status" value="1"/>
</dbReference>
<dbReference type="EC" id="3.1.3.16" evidence="1"/>
<keyword evidence="5" id="KW-1185">Reference proteome</keyword>
<comment type="caution">
    <text evidence="4">The sequence shown here is derived from an EMBL/GenBank/DDBJ whole genome shotgun (WGS) entry which is preliminary data.</text>
</comment>
<sequence length="411" mass="43877">MYATSTSFSILSRTRLLATPLPPRSISKRCFLTLASSSSSNSTRDIPNPNAPSASPSPPTLSSKPPSAGISSPRPATLPNHLHLRSQAIPPRPPKAVAATVAATKPLIKPIQYGFKTNFSLFAKRPPRAFPPPFNSPPASSFSDALSTYHLSSRIPTPEGAAFLRGITNGDDAILHHHSHLGVADGVGAWNTKAAGHAALWSRLILHYWSLALDAQRKSPEAAGGGKIDIVSALQRSYNNTISATTREGKTVWQGTTTACVSSLEGNILTVANIGDSRAYVYRPSSASFVYKSTEQWHWFDCPYQLGTNSLDTPAANAVVDKVELEEGDIVILATDGLPDNLWDTEIADICAAAGKEVGGLADKLVKAAWKIAIDPFGESPYMERGIDEGLSMEGGKYDDISVVTAVFKKK</sequence>
<dbReference type="InterPro" id="IPR039123">
    <property type="entry name" value="PPTC7"/>
</dbReference>
<dbReference type="PROSITE" id="PS51746">
    <property type="entry name" value="PPM_2"/>
    <property type="match status" value="1"/>
</dbReference>
<dbReference type="Proteomes" id="UP000244722">
    <property type="component" value="Unassembled WGS sequence"/>
</dbReference>
<reference evidence="4 5" key="1">
    <citation type="submission" date="2017-04" db="EMBL/GenBank/DDBJ databases">
        <title>Draft genome sequence of Tuber borchii Vittad., a whitish edible truffle.</title>
        <authorList>
            <consortium name="DOE Joint Genome Institute"/>
            <person name="Murat C."/>
            <person name="Kuo A."/>
            <person name="Barry K.W."/>
            <person name="Clum A."/>
            <person name="Dockter R.B."/>
            <person name="Fauchery L."/>
            <person name="Iotti M."/>
            <person name="Kohler A."/>
            <person name="Labutti K."/>
            <person name="Lindquist E.A."/>
            <person name="Lipzen A."/>
            <person name="Ohm R.A."/>
            <person name="Wang M."/>
            <person name="Grigoriev I.V."/>
            <person name="Zambonelli A."/>
            <person name="Martin F.M."/>
        </authorList>
    </citation>
    <scope>NUCLEOTIDE SEQUENCE [LARGE SCALE GENOMIC DNA]</scope>
    <source>
        <strain evidence="4 5">Tbo3840</strain>
    </source>
</reference>
<evidence type="ECO:0000259" key="3">
    <source>
        <dbReference type="PROSITE" id="PS51746"/>
    </source>
</evidence>
<accession>A0A2T7A0A6</accession>
<keyword evidence="1" id="KW-0378">Hydrolase</keyword>
<dbReference type="GO" id="GO:0004722">
    <property type="term" value="F:protein serine/threonine phosphatase activity"/>
    <property type="evidence" value="ECO:0007669"/>
    <property type="project" value="UniProtKB-EC"/>
</dbReference>
<comment type="cofactor">
    <cofactor evidence="1">
        <name>Mg(2+)</name>
        <dbReference type="ChEBI" id="CHEBI:18420"/>
    </cofactor>
</comment>
<dbReference type="PANTHER" id="PTHR12320:SF24">
    <property type="entry name" value="PROTEIN PHOSPHATASE"/>
    <property type="match status" value="1"/>
</dbReference>
<keyword evidence="1" id="KW-0464">Manganese</keyword>
<dbReference type="STRING" id="42251.A0A2T7A0A6"/>
<comment type="catalytic activity">
    <reaction evidence="1">
        <text>O-phospho-L-threonyl-[protein] + H2O = L-threonyl-[protein] + phosphate</text>
        <dbReference type="Rhea" id="RHEA:47004"/>
        <dbReference type="Rhea" id="RHEA-COMP:11060"/>
        <dbReference type="Rhea" id="RHEA-COMP:11605"/>
        <dbReference type="ChEBI" id="CHEBI:15377"/>
        <dbReference type="ChEBI" id="CHEBI:30013"/>
        <dbReference type="ChEBI" id="CHEBI:43474"/>
        <dbReference type="ChEBI" id="CHEBI:61977"/>
        <dbReference type="EC" id="3.1.3.16"/>
    </reaction>
</comment>
<dbReference type="OrthoDB" id="25675at2759"/>
<dbReference type="EMBL" id="NESQ01000049">
    <property type="protein sequence ID" value="PUU81166.1"/>
    <property type="molecule type" value="Genomic_DNA"/>
</dbReference>
<feature type="region of interest" description="Disordered" evidence="2">
    <location>
        <begin position="37"/>
        <end position="79"/>
    </location>
</feature>
<evidence type="ECO:0000313" key="5">
    <source>
        <dbReference type="Proteomes" id="UP000244722"/>
    </source>
</evidence>
<evidence type="ECO:0000313" key="4">
    <source>
        <dbReference type="EMBL" id="PUU81166.1"/>
    </source>
</evidence>
<proteinExistence type="inferred from homology"/>
<comment type="cofactor">
    <cofactor evidence="1">
        <name>Mn(2+)</name>
        <dbReference type="ChEBI" id="CHEBI:29035"/>
    </cofactor>
</comment>
<comment type="similarity">
    <text evidence="1">Belongs to the PP2C family.</text>
</comment>
<dbReference type="InterPro" id="IPR001932">
    <property type="entry name" value="PPM-type_phosphatase-like_dom"/>
</dbReference>
<dbReference type="AlphaFoldDB" id="A0A2T7A0A6"/>
<feature type="domain" description="PPM-type phosphatase" evidence="3">
    <location>
        <begin position="152"/>
        <end position="408"/>
    </location>
</feature>
<name>A0A2T7A0A6_TUBBO</name>
<comment type="catalytic activity">
    <reaction evidence="1">
        <text>O-phospho-L-seryl-[protein] + H2O = L-seryl-[protein] + phosphate</text>
        <dbReference type="Rhea" id="RHEA:20629"/>
        <dbReference type="Rhea" id="RHEA-COMP:9863"/>
        <dbReference type="Rhea" id="RHEA-COMP:11604"/>
        <dbReference type="ChEBI" id="CHEBI:15377"/>
        <dbReference type="ChEBI" id="CHEBI:29999"/>
        <dbReference type="ChEBI" id="CHEBI:43474"/>
        <dbReference type="ChEBI" id="CHEBI:83421"/>
        <dbReference type="EC" id="3.1.3.16"/>
    </reaction>
</comment>
<dbReference type="SMART" id="SM00332">
    <property type="entry name" value="PP2Cc"/>
    <property type="match status" value="1"/>
</dbReference>
<keyword evidence="1" id="KW-0460">Magnesium</keyword>
<protein>
    <recommendedName>
        <fullName evidence="1">Protein phosphatase</fullName>
        <ecNumber evidence="1">3.1.3.16</ecNumber>
    </recommendedName>
</protein>
<gene>
    <name evidence="4" type="ORF">B9Z19DRAFT_1077774</name>
</gene>
<evidence type="ECO:0000256" key="1">
    <source>
        <dbReference type="RuleBase" id="RU366020"/>
    </source>
</evidence>
<keyword evidence="1" id="KW-0479">Metal-binding</keyword>
<dbReference type="SUPFAM" id="SSF81606">
    <property type="entry name" value="PP2C-like"/>
    <property type="match status" value="1"/>
</dbReference>
<dbReference type="InterPro" id="IPR036457">
    <property type="entry name" value="PPM-type-like_dom_sf"/>
</dbReference>
<organism evidence="4 5">
    <name type="scientific">Tuber borchii</name>
    <name type="common">White truffle</name>
    <dbReference type="NCBI Taxonomy" id="42251"/>
    <lineage>
        <taxon>Eukaryota</taxon>
        <taxon>Fungi</taxon>
        <taxon>Dikarya</taxon>
        <taxon>Ascomycota</taxon>
        <taxon>Pezizomycotina</taxon>
        <taxon>Pezizomycetes</taxon>
        <taxon>Pezizales</taxon>
        <taxon>Tuberaceae</taxon>
        <taxon>Tuber</taxon>
    </lineage>
</organism>
<feature type="compositionally biased region" description="Low complexity" evidence="2">
    <location>
        <begin position="37"/>
        <end position="68"/>
    </location>
</feature>
<dbReference type="Gene3D" id="3.60.40.10">
    <property type="entry name" value="PPM-type phosphatase domain"/>
    <property type="match status" value="1"/>
</dbReference>
<keyword evidence="1" id="KW-0904">Protein phosphatase</keyword>
<dbReference type="GO" id="GO:0046872">
    <property type="term" value="F:metal ion binding"/>
    <property type="evidence" value="ECO:0007669"/>
    <property type="project" value="UniProtKB-UniRule"/>
</dbReference>
<evidence type="ECO:0000256" key="2">
    <source>
        <dbReference type="SAM" id="MobiDB-lite"/>
    </source>
</evidence>